<dbReference type="SUPFAM" id="SSF56059">
    <property type="entry name" value="Glutathione synthetase ATP-binding domain-like"/>
    <property type="match status" value="1"/>
</dbReference>
<dbReference type="InterPro" id="IPR013651">
    <property type="entry name" value="ATP-grasp_RimK-type"/>
</dbReference>
<keyword evidence="1" id="KW-0067">ATP-binding</keyword>
<dbReference type="RefSeq" id="WP_275120416.1">
    <property type="nucleotide sequence ID" value="NZ_JAOTPO010000021.1"/>
</dbReference>
<dbReference type="PANTHER" id="PTHR21621:SF0">
    <property type="entry name" value="BETA-CITRYLGLUTAMATE SYNTHASE B-RELATED"/>
    <property type="match status" value="1"/>
</dbReference>
<gene>
    <name evidence="4" type="ORF">N7Z68_20960</name>
</gene>
<dbReference type="InterPro" id="IPR005479">
    <property type="entry name" value="CPAse_ATP-bd"/>
</dbReference>
<feature type="compositionally biased region" description="Basic and acidic residues" evidence="2">
    <location>
        <begin position="491"/>
        <end position="507"/>
    </location>
</feature>
<dbReference type="Pfam" id="PF08443">
    <property type="entry name" value="RimK"/>
    <property type="match status" value="2"/>
</dbReference>
<dbReference type="PROSITE" id="PS50975">
    <property type="entry name" value="ATP_GRASP"/>
    <property type="match status" value="1"/>
</dbReference>
<evidence type="ECO:0000313" key="5">
    <source>
        <dbReference type="Proteomes" id="UP001148125"/>
    </source>
</evidence>
<dbReference type="Gene3D" id="3.30.470.20">
    <property type="entry name" value="ATP-grasp fold, B domain"/>
    <property type="match status" value="2"/>
</dbReference>
<name>A0ABT5VK39_9BACI</name>
<feature type="domain" description="ATP-grasp" evidence="3">
    <location>
        <begin position="91"/>
        <end position="343"/>
    </location>
</feature>
<dbReference type="Proteomes" id="UP001148125">
    <property type="component" value="Unassembled WGS sequence"/>
</dbReference>
<organism evidence="4 5">
    <name type="scientific">Alkalihalobacterium chitinilyticum</name>
    <dbReference type="NCBI Taxonomy" id="2980103"/>
    <lineage>
        <taxon>Bacteria</taxon>
        <taxon>Bacillati</taxon>
        <taxon>Bacillota</taxon>
        <taxon>Bacilli</taxon>
        <taxon>Bacillales</taxon>
        <taxon>Bacillaceae</taxon>
        <taxon>Alkalihalobacterium</taxon>
    </lineage>
</organism>
<evidence type="ECO:0000259" key="3">
    <source>
        <dbReference type="PROSITE" id="PS50975"/>
    </source>
</evidence>
<accession>A0ABT5VK39</accession>
<proteinExistence type="predicted"/>
<evidence type="ECO:0000256" key="1">
    <source>
        <dbReference type="PROSITE-ProRule" id="PRU00409"/>
    </source>
</evidence>
<keyword evidence="1" id="KW-0547">Nucleotide-binding</keyword>
<dbReference type="PANTHER" id="PTHR21621">
    <property type="entry name" value="RIBOSOMAL PROTEIN S6 MODIFICATION PROTEIN"/>
    <property type="match status" value="1"/>
</dbReference>
<keyword evidence="5" id="KW-1185">Reference proteome</keyword>
<evidence type="ECO:0000313" key="4">
    <source>
        <dbReference type="EMBL" id="MDE5415823.1"/>
    </source>
</evidence>
<protein>
    <recommendedName>
        <fullName evidence="3">ATP-grasp domain-containing protein</fullName>
    </recommendedName>
</protein>
<dbReference type="Gene3D" id="3.30.70.2820">
    <property type="match status" value="1"/>
</dbReference>
<dbReference type="EMBL" id="JAOTPO010000021">
    <property type="protein sequence ID" value="MDE5415823.1"/>
    <property type="molecule type" value="Genomic_DNA"/>
</dbReference>
<dbReference type="PROSITE" id="PS00866">
    <property type="entry name" value="CPSASE_1"/>
    <property type="match status" value="1"/>
</dbReference>
<evidence type="ECO:0000256" key="2">
    <source>
        <dbReference type="SAM" id="MobiDB-lite"/>
    </source>
</evidence>
<comment type="caution">
    <text evidence="4">The sequence shown here is derived from an EMBL/GenBank/DDBJ whole genome shotgun (WGS) entry which is preliminary data.</text>
</comment>
<dbReference type="InterPro" id="IPR011761">
    <property type="entry name" value="ATP-grasp"/>
</dbReference>
<reference evidence="4" key="1">
    <citation type="submission" date="2024-05" db="EMBL/GenBank/DDBJ databases">
        <title>Alkalihalobacillus sp. strain MEB203 novel alkaliphilic bacterium from Lonar Lake, India.</title>
        <authorList>
            <person name="Joshi A."/>
            <person name="Thite S."/>
            <person name="Mengade P."/>
        </authorList>
    </citation>
    <scope>NUCLEOTIDE SEQUENCE</scope>
    <source>
        <strain evidence="4">MEB 203</strain>
    </source>
</reference>
<feature type="region of interest" description="Disordered" evidence="2">
    <location>
        <begin position="482"/>
        <end position="507"/>
    </location>
</feature>
<sequence>MNSTDERYLPHLRGALPKYAHGYMSSGYSIALEGWRRGLDLKIKVNYQRKKAKVIEYVLSSKEKSHYFQITRGDLVSKEAVRICVNKDQTKEYLIKAGVEAPKGGVFEDNSTDEEILQYSKELGYPLVLKPTDGTGGKGVIANIKDDQEMLQAITYVRGKLGFKRVIVEQFFAGEDHRLYVVGDEVVGVFKRDPASVTGNGKDTIEELLKKKNEDRMKIPSLQNKPIIVNTETHELLGRLGYTMQSIPKQDEVVFLKTKSNVSSGGEAVDVTDDISEEMKKIAVAATKAIPTLCQAGVDMIIDKETNTGVVLEINSRAHIRTHLFPSYGKARDVPSAIIDYYFPETKGYDRENASKMYFDFDHVYKSFLKGATGYIEIPSIPTKIELKRFLFTANKFPEDLEEWIQTNAVKYNQSGFIKKLSQSKFSLILGGNQSEMDEFLTLLERKITRSKNDVDVEIKMRTTPVMQGFYVEEAKESSQKSKQNSSIIKKSKDAIKQNEKLKTENKKLRKKQEQLVYSTSWKVTKPLRAISRLFKQKS</sequence>